<protein>
    <recommendedName>
        <fullName evidence="9">NADH dehydrogenase (Ubiquinone) complex I, assembly factor 6</fullName>
    </recommendedName>
</protein>
<dbReference type="InterPro" id="IPR008949">
    <property type="entry name" value="Isoprenoid_synthase_dom_sf"/>
</dbReference>
<dbReference type="Proteomes" id="UP001549921">
    <property type="component" value="Unassembled WGS sequence"/>
</dbReference>
<keyword evidence="3" id="KW-0809">Transit peptide</keyword>
<sequence length="312" mass="35967">MKLRNLVYLNSIFRNPITIFRPLSTYASSDHTALNYCTKLVRQHDYENFLATLLMTKAIRTPALVVRAFNVEVARIQDQTTDPQTAAFRLQFWQDALTIIYKKDQSQQNIPANPIAQELYKVCSCYSLPRRHLERLVTSRSGLIKARHFRSLEDLERYAEDAVSPIYYLLLNVAGIKDIHADHAASHLGKAQGIANILRSIYVSNHHKMMSLPMDILMKYGISQEEVLRGIDSENMRNVTFEIASQANSHLEKARKIKVPKIVNQIFLPATGVDAYLKKLQKANFNIFEKSLQKQNTTLPFSLYYRRLTNKY</sequence>
<comment type="subcellular location">
    <subcellularLocation>
        <location evidence="1">Mitochondrion inner membrane</location>
    </subcellularLocation>
</comment>
<comment type="caution">
    <text evidence="7">The sequence shown here is derived from an EMBL/GenBank/DDBJ whole genome shotgun (WGS) entry which is preliminary data.</text>
</comment>
<dbReference type="PANTHER" id="PTHR21181:SF13">
    <property type="entry name" value="NADH DEHYDROGENASE (UBIQUINONE) COMPLEX I, ASSEMBLY FACTOR 6"/>
    <property type="match status" value="1"/>
</dbReference>
<dbReference type="SUPFAM" id="SSF48576">
    <property type="entry name" value="Terpenoid synthases"/>
    <property type="match status" value="1"/>
</dbReference>
<comment type="similarity">
    <text evidence="6">Belongs to the NDUFAF6 family.</text>
</comment>
<dbReference type="InterPro" id="IPR002060">
    <property type="entry name" value="Squ/phyt_synthse"/>
</dbReference>
<dbReference type="EMBL" id="JBEDNZ010000004">
    <property type="protein sequence ID" value="KAL0849332.1"/>
    <property type="molecule type" value="Genomic_DNA"/>
</dbReference>
<proteinExistence type="inferred from homology"/>
<evidence type="ECO:0000256" key="5">
    <source>
        <dbReference type="ARBA" id="ARBA00023136"/>
    </source>
</evidence>
<dbReference type="Pfam" id="PF00494">
    <property type="entry name" value="SQS_PSY"/>
    <property type="match status" value="1"/>
</dbReference>
<accession>A0ABD0TJ13</accession>
<evidence type="ECO:0008006" key="9">
    <source>
        <dbReference type="Google" id="ProtNLM"/>
    </source>
</evidence>
<evidence type="ECO:0000256" key="3">
    <source>
        <dbReference type="ARBA" id="ARBA00022946"/>
    </source>
</evidence>
<dbReference type="Gene3D" id="1.10.600.10">
    <property type="entry name" value="Farnesyl Diphosphate Synthase"/>
    <property type="match status" value="1"/>
</dbReference>
<evidence type="ECO:0000256" key="2">
    <source>
        <dbReference type="ARBA" id="ARBA00022792"/>
    </source>
</evidence>
<dbReference type="GO" id="GO:0005743">
    <property type="term" value="C:mitochondrial inner membrane"/>
    <property type="evidence" value="ECO:0007669"/>
    <property type="project" value="UniProtKB-SubCell"/>
</dbReference>
<gene>
    <name evidence="7" type="ORF">ABMA28_013648</name>
</gene>
<dbReference type="AlphaFoldDB" id="A0ABD0TJ13"/>
<dbReference type="PANTHER" id="PTHR21181">
    <property type="match status" value="1"/>
</dbReference>
<evidence type="ECO:0000256" key="1">
    <source>
        <dbReference type="ARBA" id="ARBA00004273"/>
    </source>
</evidence>
<organism evidence="7 8">
    <name type="scientific">Loxostege sticticalis</name>
    <name type="common">Beet webworm moth</name>
    <dbReference type="NCBI Taxonomy" id="481309"/>
    <lineage>
        <taxon>Eukaryota</taxon>
        <taxon>Metazoa</taxon>
        <taxon>Ecdysozoa</taxon>
        <taxon>Arthropoda</taxon>
        <taxon>Hexapoda</taxon>
        <taxon>Insecta</taxon>
        <taxon>Pterygota</taxon>
        <taxon>Neoptera</taxon>
        <taxon>Endopterygota</taxon>
        <taxon>Lepidoptera</taxon>
        <taxon>Glossata</taxon>
        <taxon>Ditrysia</taxon>
        <taxon>Pyraloidea</taxon>
        <taxon>Crambidae</taxon>
        <taxon>Pyraustinae</taxon>
        <taxon>Loxostege</taxon>
    </lineage>
</organism>
<keyword evidence="4" id="KW-0496">Mitochondrion</keyword>
<keyword evidence="5" id="KW-0472">Membrane</keyword>
<reference evidence="7 8" key="1">
    <citation type="submission" date="2024-06" db="EMBL/GenBank/DDBJ databases">
        <title>A chromosome-level genome assembly of beet webworm, Loxostege sticticalis.</title>
        <authorList>
            <person name="Zhang Y."/>
        </authorList>
    </citation>
    <scope>NUCLEOTIDE SEQUENCE [LARGE SCALE GENOMIC DNA]</scope>
    <source>
        <strain evidence="7">AQ028</strain>
        <tissue evidence="7">Male pupae</tissue>
    </source>
</reference>
<keyword evidence="2" id="KW-0999">Mitochondrion inner membrane</keyword>
<evidence type="ECO:0000256" key="6">
    <source>
        <dbReference type="ARBA" id="ARBA00038273"/>
    </source>
</evidence>
<evidence type="ECO:0000313" key="8">
    <source>
        <dbReference type="Proteomes" id="UP001549921"/>
    </source>
</evidence>
<evidence type="ECO:0000256" key="4">
    <source>
        <dbReference type="ARBA" id="ARBA00023128"/>
    </source>
</evidence>
<evidence type="ECO:0000313" key="7">
    <source>
        <dbReference type="EMBL" id="KAL0849332.1"/>
    </source>
</evidence>
<name>A0ABD0TJ13_LOXSC</name>